<evidence type="ECO:0000259" key="10">
    <source>
        <dbReference type="PROSITE" id="PS51007"/>
    </source>
</evidence>
<keyword evidence="7 9" id="KW-0408">Iron</keyword>
<evidence type="ECO:0000256" key="9">
    <source>
        <dbReference type="PIRSR" id="PIRSR000294-2"/>
    </source>
</evidence>
<dbReference type="EMBL" id="QURB01000002">
    <property type="protein sequence ID" value="RFC54934.1"/>
    <property type="molecule type" value="Genomic_DNA"/>
</dbReference>
<evidence type="ECO:0000256" key="5">
    <source>
        <dbReference type="ARBA" id="ARBA00022764"/>
    </source>
</evidence>
<dbReference type="Gene3D" id="1.10.760.10">
    <property type="entry name" value="Cytochrome c-like domain"/>
    <property type="match status" value="2"/>
</dbReference>
<dbReference type="InterPro" id="IPR004852">
    <property type="entry name" value="Di-haem_cyt_c_peroxidsae"/>
</dbReference>
<reference evidence="11 12" key="1">
    <citation type="submission" date="2018-08" db="EMBL/GenBank/DDBJ databases">
        <title>The draft genome squence of Brumimicrobium sp. N62.</title>
        <authorList>
            <person name="Du Z.-J."/>
            <person name="Luo H.-R."/>
        </authorList>
    </citation>
    <scope>NUCLEOTIDE SEQUENCE [LARGE SCALE GENOMIC DNA]</scope>
    <source>
        <strain evidence="11 12">N62</strain>
    </source>
</reference>
<keyword evidence="2 8" id="KW-0349">Heme</keyword>
<dbReference type="GO" id="GO:0042597">
    <property type="term" value="C:periplasmic space"/>
    <property type="evidence" value="ECO:0007669"/>
    <property type="project" value="UniProtKB-SubCell"/>
</dbReference>
<keyword evidence="6" id="KW-0560">Oxidoreductase</keyword>
<evidence type="ECO:0000256" key="4">
    <source>
        <dbReference type="ARBA" id="ARBA00022729"/>
    </source>
</evidence>
<feature type="binding site" description="covalent" evidence="8">
    <location>
        <position position="209"/>
    </location>
    <ligand>
        <name>heme c</name>
        <dbReference type="ChEBI" id="CHEBI:61717"/>
        <label>2</label>
    </ligand>
</feature>
<evidence type="ECO:0000256" key="2">
    <source>
        <dbReference type="ARBA" id="ARBA00022617"/>
    </source>
</evidence>
<evidence type="ECO:0000313" key="11">
    <source>
        <dbReference type="EMBL" id="RFC54934.1"/>
    </source>
</evidence>
<proteinExistence type="predicted"/>
<dbReference type="InterPro" id="IPR051395">
    <property type="entry name" value="Cytochrome_c_Peroxidase/MauG"/>
</dbReference>
<dbReference type="GO" id="GO:0020037">
    <property type="term" value="F:heme binding"/>
    <property type="evidence" value="ECO:0007669"/>
    <property type="project" value="InterPro"/>
</dbReference>
<evidence type="ECO:0000256" key="7">
    <source>
        <dbReference type="ARBA" id="ARBA00023004"/>
    </source>
</evidence>
<dbReference type="InterPro" id="IPR036909">
    <property type="entry name" value="Cyt_c-like_dom_sf"/>
</dbReference>
<sequence>MKRKVWIGILLLCPFLFHCSEKSTIETYHFEPLDSLTFNKELISLGEKLFFDPKLSYNNTISCASCHQPNRAFTDGKKRSIGIHRRSGKRNAPTLWNVKNQDKFMWEGGVKTLELQAIVPLQDTNEMGVLVADLFPKLSDIPYYDSLAHILYDRDFDPFVLTRALGAYQRSLYAENSAFDDWRNRNSLKDSALVRGYEIFTEKLNCVQCHGGKQFTNNALENNGLYSIYKDQGYYMISGDSSDIGKFKVPTLRNIEITAPYMHDGSFQTLEEVVKHYEKGGAKHSNQSELITPFSLSEKERKDLLYFLNSLTDHRFKK</sequence>
<evidence type="ECO:0000256" key="1">
    <source>
        <dbReference type="ARBA" id="ARBA00004418"/>
    </source>
</evidence>
<dbReference type="GO" id="GO:0009055">
    <property type="term" value="F:electron transfer activity"/>
    <property type="evidence" value="ECO:0007669"/>
    <property type="project" value="InterPro"/>
</dbReference>
<feature type="binding site" description="axial binding residue" evidence="9">
    <location>
        <position position="210"/>
    </location>
    <ligand>
        <name>heme c</name>
        <dbReference type="ChEBI" id="CHEBI:61717"/>
        <label>2</label>
    </ligand>
    <ligandPart>
        <name>Fe</name>
        <dbReference type="ChEBI" id="CHEBI:18248"/>
    </ligandPart>
</feature>
<dbReference type="AlphaFoldDB" id="A0A3E1EZF2"/>
<dbReference type="GO" id="GO:0046872">
    <property type="term" value="F:metal ion binding"/>
    <property type="evidence" value="ECO:0007669"/>
    <property type="project" value="UniProtKB-KW"/>
</dbReference>
<organism evidence="11 12">
    <name type="scientific">Brumimicrobium aurantiacum</name>
    <dbReference type="NCBI Taxonomy" id="1737063"/>
    <lineage>
        <taxon>Bacteria</taxon>
        <taxon>Pseudomonadati</taxon>
        <taxon>Bacteroidota</taxon>
        <taxon>Flavobacteriia</taxon>
        <taxon>Flavobacteriales</taxon>
        <taxon>Crocinitomicaceae</taxon>
        <taxon>Brumimicrobium</taxon>
    </lineage>
</organism>
<protein>
    <submittedName>
        <fullName evidence="11">Cytochrome-c peroxidase</fullName>
    </submittedName>
</protein>
<name>A0A3E1EZF2_9FLAO</name>
<evidence type="ECO:0000256" key="3">
    <source>
        <dbReference type="ARBA" id="ARBA00022723"/>
    </source>
</evidence>
<keyword evidence="3 9" id="KW-0479">Metal-binding</keyword>
<accession>A0A3E1EZF2</accession>
<dbReference type="PIRSF" id="PIRSF000294">
    <property type="entry name" value="Cytochrome-c_peroxidase"/>
    <property type="match status" value="1"/>
</dbReference>
<feature type="binding site" description="axial binding residue" evidence="9">
    <location>
        <position position="67"/>
    </location>
    <ligand>
        <name>heme c</name>
        <dbReference type="ChEBI" id="CHEBI:61717"/>
        <label>1</label>
    </ligand>
    <ligandPart>
        <name>Fe</name>
        <dbReference type="ChEBI" id="CHEBI:18248"/>
    </ligandPart>
</feature>
<evidence type="ECO:0000256" key="6">
    <source>
        <dbReference type="ARBA" id="ARBA00023002"/>
    </source>
</evidence>
<feature type="binding site" description="covalent" evidence="8">
    <location>
        <position position="63"/>
    </location>
    <ligand>
        <name>heme c</name>
        <dbReference type="ChEBI" id="CHEBI:61717"/>
        <label>1</label>
    </ligand>
</feature>
<dbReference type="InterPro" id="IPR026259">
    <property type="entry name" value="MauG/Cytc_peroxidase"/>
</dbReference>
<keyword evidence="11" id="KW-0575">Peroxidase</keyword>
<feature type="binding site" description="covalent" evidence="8">
    <location>
        <position position="206"/>
    </location>
    <ligand>
        <name>heme c</name>
        <dbReference type="ChEBI" id="CHEBI:61717"/>
        <label>2</label>
    </ligand>
</feature>
<comment type="subcellular location">
    <subcellularLocation>
        <location evidence="1">Periplasm</location>
    </subcellularLocation>
</comment>
<keyword evidence="4" id="KW-0732">Signal</keyword>
<keyword evidence="5" id="KW-0574">Periplasm</keyword>
<dbReference type="Proteomes" id="UP000257127">
    <property type="component" value="Unassembled WGS sequence"/>
</dbReference>
<dbReference type="Pfam" id="PF00034">
    <property type="entry name" value="Cytochrom_C"/>
    <property type="match status" value="1"/>
</dbReference>
<keyword evidence="12" id="KW-1185">Reference proteome</keyword>
<dbReference type="Pfam" id="PF03150">
    <property type="entry name" value="CCP_MauG"/>
    <property type="match status" value="1"/>
</dbReference>
<comment type="cofactor">
    <cofactor evidence="8">
        <name>heme</name>
        <dbReference type="ChEBI" id="CHEBI:30413"/>
    </cofactor>
    <text evidence="8">Binds 2 heme groups.</text>
</comment>
<comment type="PTM">
    <text evidence="8">Binds 2 heme groups per subunit.</text>
</comment>
<dbReference type="GO" id="GO:0004130">
    <property type="term" value="F:cytochrome-c peroxidase activity"/>
    <property type="evidence" value="ECO:0007669"/>
    <property type="project" value="TreeGrafter"/>
</dbReference>
<feature type="binding site" description="covalent" evidence="8">
    <location>
        <position position="66"/>
    </location>
    <ligand>
        <name>heme c</name>
        <dbReference type="ChEBI" id="CHEBI:61717"/>
        <label>1</label>
    </ligand>
</feature>
<comment type="caution">
    <text evidence="11">The sequence shown here is derived from an EMBL/GenBank/DDBJ whole genome shotgun (WGS) entry which is preliminary data.</text>
</comment>
<dbReference type="RefSeq" id="WP_116879913.1">
    <property type="nucleotide sequence ID" value="NZ_QURB01000002.1"/>
</dbReference>
<feature type="domain" description="Cytochrome c" evidence="10">
    <location>
        <begin position="191"/>
        <end position="312"/>
    </location>
</feature>
<dbReference type="OrthoDB" id="9805202at2"/>
<dbReference type="SUPFAM" id="SSF46626">
    <property type="entry name" value="Cytochrome c"/>
    <property type="match status" value="2"/>
</dbReference>
<dbReference type="InterPro" id="IPR009056">
    <property type="entry name" value="Cyt_c-like_dom"/>
</dbReference>
<dbReference type="PANTHER" id="PTHR30600">
    <property type="entry name" value="CYTOCHROME C PEROXIDASE-RELATED"/>
    <property type="match status" value="1"/>
</dbReference>
<dbReference type="PROSITE" id="PS51007">
    <property type="entry name" value="CYTC"/>
    <property type="match status" value="1"/>
</dbReference>
<evidence type="ECO:0000313" key="12">
    <source>
        <dbReference type="Proteomes" id="UP000257127"/>
    </source>
</evidence>
<evidence type="ECO:0000256" key="8">
    <source>
        <dbReference type="PIRSR" id="PIRSR000294-1"/>
    </source>
</evidence>
<gene>
    <name evidence="11" type="ORF">DXU93_03695</name>
</gene>